<dbReference type="RefSeq" id="WP_104715866.1">
    <property type="nucleotide sequence ID" value="NZ_PTRA01000008.1"/>
</dbReference>
<dbReference type="Gene3D" id="1.10.10.10">
    <property type="entry name" value="Winged helix-like DNA-binding domain superfamily/Winged helix DNA-binding domain"/>
    <property type="match status" value="1"/>
</dbReference>
<sequence length="138" mass="15736">MTVTIVDSQATPVQEKIEKIFSKTDDLGVCPVRGILDRIGDKWSYLTIIHLGNSGKLRFNELKAQIGDISQRMLTVTLRSLEEDGLVQRHIYAEVPPRVEYQLTALGESLLQRMIDLAEWANMYKAEIVKARSRYSKN</sequence>
<dbReference type="InterPro" id="IPR036390">
    <property type="entry name" value="WH_DNA-bd_sf"/>
</dbReference>
<dbReference type="GO" id="GO:0003677">
    <property type="term" value="F:DNA binding"/>
    <property type="evidence" value="ECO:0007669"/>
    <property type="project" value="UniProtKB-KW"/>
</dbReference>
<keyword evidence="2" id="KW-0238">DNA-binding</keyword>
<accession>A0A2S7IFH3</accession>
<dbReference type="SUPFAM" id="SSF46785">
    <property type="entry name" value="Winged helix' DNA-binding domain"/>
    <property type="match status" value="1"/>
</dbReference>
<dbReference type="EMBL" id="PTRA01000008">
    <property type="protein sequence ID" value="PQA53697.1"/>
    <property type="molecule type" value="Genomic_DNA"/>
</dbReference>
<evidence type="ECO:0000256" key="2">
    <source>
        <dbReference type="ARBA" id="ARBA00023125"/>
    </source>
</evidence>
<dbReference type="Proteomes" id="UP000239590">
    <property type="component" value="Unassembled WGS sequence"/>
</dbReference>
<evidence type="ECO:0000313" key="6">
    <source>
        <dbReference type="Proteomes" id="UP000239590"/>
    </source>
</evidence>
<dbReference type="InterPro" id="IPR002577">
    <property type="entry name" value="HTH_HxlR"/>
</dbReference>
<dbReference type="OrthoDB" id="8231503at2"/>
<evidence type="ECO:0000256" key="3">
    <source>
        <dbReference type="ARBA" id="ARBA00023163"/>
    </source>
</evidence>
<evidence type="ECO:0000256" key="1">
    <source>
        <dbReference type="ARBA" id="ARBA00023015"/>
    </source>
</evidence>
<keyword evidence="3" id="KW-0804">Transcription</keyword>
<dbReference type="PANTHER" id="PTHR33204">
    <property type="entry name" value="TRANSCRIPTIONAL REGULATOR, MARR FAMILY"/>
    <property type="match status" value="1"/>
</dbReference>
<comment type="caution">
    <text evidence="5">The sequence shown here is derived from an EMBL/GenBank/DDBJ whole genome shotgun (WGS) entry which is preliminary data.</text>
</comment>
<keyword evidence="1" id="KW-0805">Transcription regulation</keyword>
<dbReference type="InterPro" id="IPR036388">
    <property type="entry name" value="WH-like_DNA-bd_sf"/>
</dbReference>
<gene>
    <name evidence="5" type="ORF">C5O19_23730</name>
</gene>
<keyword evidence="6" id="KW-1185">Reference proteome</keyword>
<proteinExistence type="predicted"/>
<protein>
    <submittedName>
        <fullName evidence="5">Transcriptional regulator</fullName>
    </submittedName>
</protein>
<name>A0A2S7IFH3_9BACT</name>
<reference evidence="6" key="1">
    <citation type="submission" date="2018-02" db="EMBL/GenBank/DDBJ databases">
        <title>Genome sequencing of Solimonas sp. HR-BB.</title>
        <authorList>
            <person name="Lee Y."/>
            <person name="Jeon C.O."/>
        </authorList>
    </citation>
    <scope>NUCLEOTIDE SEQUENCE [LARGE SCALE GENOMIC DNA]</scope>
    <source>
        <strain evidence="6">HR-U</strain>
    </source>
</reference>
<dbReference type="Pfam" id="PF01638">
    <property type="entry name" value="HxlR"/>
    <property type="match status" value="1"/>
</dbReference>
<dbReference type="AlphaFoldDB" id="A0A2S7IFH3"/>
<dbReference type="PROSITE" id="PS51118">
    <property type="entry name" value="HTH_HXLR"/>
    <property type="match status" value="1"/>
</dbReference>
<organism evidence="5 6">
    <name type="scientific">Siphonobacter curvatus</name>
    <dbReference type="NCBI Taxonomy" id="2094562"/>
    <lineage>
        <taxon>Bacteria</taxon>
        <taxon>Pseudomonadati</taxon>
        <taxon>Bacteroidota</taxon>
        <taxon>Cytophagia</taxon>
        <taxon>Cytophagales</taxon>
        <taxon>Cytophagaceae</taxon>
        <taxon>Siphonobacter</taxon>
    </lineage>
</organism>
<evidence type="ECO:0000313" key="5">
    <source>
        <dbReference type="EMBL" id="PQA53697.1"/>
    </source>
</evidence>
<dbReference type="PANTHER" id="PTHR33204:SF39">
    <property type="entry name" value="TRANSCRIPTIONAL REGULATORY PROTEIN"/>
    <property type="match status" value="1"/>
</dbReference>
<feature type="domain" description="HTH hxlR-type" evidence="4">
    <location>
        <begin position="30"/>
        <end position="129"/>
    </location>
</feature>
<evidence type="ECO:0000259" key="4">
    <source>
        <dbReference type="PROSITE" id="PS51118"/>
    </source>
</evidence>